<evidence type="ECO:0000313" key="3">
    <source>
        <dbReference type="EMBL" id="WCT13755.1"/>
    </source>
</evidence>
<comment type="subcellular location">
    <subcellularLocation>
        <location evidence="1">Secreted</location>
    </subcellularLocation>
</comment>
<keyword evidence="2" id="KW-0964">Secreted</keyword>
<gene>
    <name evidence="3" type="ORF">PQO05_07385</name>
</gene>
<organism evidence="3 4">
    <name type="scientific">Mucilaginibacter jinjuensis</name>
    <dbReference type="NCBI Taxonomy" id="1176721"/>
    <lineage>
        <taxon>Bacteria</taxon>
        <taxon>Pseudomonadati</taxon>
        <taxon>Bacteroidota</taxon>
        <taxon>Sphingobacteriia</taxon>
        <taxon>Sphingobacteriales</taxon>
        <taxon>Sphingobacteriaceae</taxon>
        <taxon>Mucilaginibacter</taxon>
    </lineage>
</organism>
<dbReference type="Proteomes" id="UP001216139">
    <property type="component" value="Chromosome"/>
</dbReference>
<accession>A0ABY7TB65</accession>
<reference evidence="3 4" key="1">
    <citation type="submission" date="2023-02" db="EMBL/GenBank/DDBJ databases">
        <title>Genome sequence of Mucilaginibacter jinjuensis strain KACC 16571.</title>
        <authorList>
            <person name="Kim S."/>
            <person name="Heo J."/>
            <person name="Kwon S.-W."/>
        </authorList>
    </citation>
    <scope>NUCLEOTIDE SEQUENCE [LARGE SCALE GENOMIC DNA]</scope>
    <source>
        <strain evidence="3 4">KACC 16571</strain>
    </source>
</reference>
<dbReference type="EMBL" id="CP117167">
    <property type="protein sequence ID" value="WCT13755.1"/>
    <property type="molecule type" value="Genomic_DNA"/>
</dbReference>
<dbReference type="InterPro" id="IPR017996">
    <property type="entry name" value="MRJP/yellow-related"/>
</dbReference>
<keyword evidence="4" id="KW-1185">Reference proteome</keyword>
<dbReference type="Gene3D" id="2.120.10.30">
    <property type="entry name" value="TolB, C-terminal domain"/>
    <property type="match status" value="1"/>
</dbReference>
<evidence type="ECO:0000256" key="2">
    <source>
        <dbReference type="ARBA" id="ARBA00022525"/>
    </source>
</evidence>
<dbReference type="RefSeq" id="WP_273632062.1">
    <property type="nucleotide sequence ID" value="NZ_CP117167.1"/>
</dbReference>
<name>A0ABY7TB65_9SPHI</name>
<sequence length="381" mass="42311">MKYLFLGLLMTGSTINLTKANPLTVSRKTNVDSSEIVKTKPAAGLEEVYTDADYQLAGVAISPKGRMFVSYPYWLEKHSYSVVEIGADKKPHPFPNAAWNSFKKGDDGSQKFVSVQAIYADDKNNLWILDPANISFGDVYQQSNKLVQVDLSTNKVKRVIRFSADVAGSKSFLNDVRVDNAHGFAYLSNTTLGGLVIIDLNTGKSRAVLSGHASAFTDPAYHFTLNGKELATPQGAFKANTDGIALSPDNAWVYYKSLTDNHLHRVSTKVLRNFNSTESDVEGQVEKVGDFVTSDGMVFDKAGNLYLGDIENSRIVRISPDKTMTTLVVDKDNLIWPDSYAISKDGYLYITCSQIHEMLFFNNGENKTQYPYKVFRLKLNN</sequence>
<evidence type="ECO:0000313" key="4">
    <source>
        <dbReference type="Proteomes" id="UP001216139"/>
    </source>
</evidence>
<dbReference type="PANTHER" id="PTHR10009:SF18">
    <property type="entry name" value="PROTEIN YELLOW-LIKE PROTEIN"/>
    <property type="match status" value="1"/>
</dbReference>
<dbReference type="Pfam" id="PF03022">
    <property type="entry name" value="MRJP"/>
    <property type="match status" value="1"/>
</dbReference>
<dbReference type="InterPro" id="IPR011042">
    <property type="entry name" value="6-blade_b-propeller_TolB-like"/>
</dbReference>
<proteinExistence type="predicted"/>
<protein>
    <submittedName>
        <fullName evidence="3">L-dopachrome tautomerase-related protein</fullName>
    </submittedName>
</protein>
<evidence type="ECO:0000256" key="1">
    <source>
        <dbReference type="ARBA" id="ARBA00004613"/>
    </source>
</evidence>
<dbReference type="SUPFAM" id="SSF63829">
    <property type="entry name" value="Calcium-dependent phosphotriesterase"/>
    <property type="match status" value="1"/>
</dbReference>
<dbReference type="PANTHER" id="PTHR10009">
    <property type="entry name" value="PROTEIN YELLOW-RELATED"/>
    <property type="match status" value="1"/>
</dbReference>